<dbReference type="InterPro" id="IPR024757">
    <property type="entry name" value="FtsZ_C"/>
</dbReference>
<reference evidence="7" key="1">
    <citation type="submission" date="2018-05" db="EMBL/GenBank/DDBJ databases">
        <authorList>
            <person name="Lanie J.A."/>
            <person name="Ng W.-L."/>
            <person name="Kazmierczak K.M."/>
            <person name="Andrzejewski T.M."/>
            <person name="Davidsen T.M."/>
            <person name="Wayne K.J."/>
            <person name="Tettelin H."/>
            <person name="Glass J.I."/>
            <person name="Rusch D."/>
            <person name="Podicherti R."/>
            <person name="Tsui H.-C.T."/>
            <person name="Winkler M.E."/>
        </authorList>
    </citation>
    <scope>NUCLEOTIDE SEQUENCE</scope>
</reference>
<organism evidence="7">
    <name type="scientific">marine metagenome</name>
    <dbReference type="NCBI Taxonomy" id="408172"/>
    <lineage>
        <taxon>unclassified sequences</taxon>
        <taxon>metagenomes</taxon>
        <taxon>ecological metagenomes</taxon>
    </lineage>
</organism>
<dbReference type="InterPro" id="IPR000158">
    <property type="entry name" value="Cell_div_FtsZ"/>
</dbReference>
<dbReference type="Pfam" id="PF00091">
    <property type="entry name" value="Tubulin"/>
    <property type="match status" value="1"/>
</dbReference>
<feature type="domain" description="Tubulin/FtsZ GTPase" evidence="5">
    <location>
        <begin position="21"/>
        <end position="213"/>
    </location>
</feature>
<dbReference type="SMART" id="SM00865">
    <property type="entry name" value="Tubulin_C"/>
    <property type="match status" value="1"/>
</dbReference>
<name>A0A381R241_9ZZZZ</name>
<evidence type="ECO:0000259" key="5">
    <source>
        <dbReference type="SMART" id="SM00864"/>
    </source>
</evidence>
<accession>A0A381R241</accession>
<dbReference type="CDD" id="cd02201">
    <property type="entry name" value="FtsZ_type1"/>
    <property type="match status" value="1"/>
</dbReference>
<feature type="domain" description="Tubulin/FtsZ 2-layer sandwich" evidence="6">
    <location>
        <begin position="216"/>
        <end position="334"/>
    </location>
</feature>
<dbReference type="SMART" id="SM00864">
    <property type="entry name" value="Tubulin"/>
    <property type="match status" value="1"/>
</dbReference>
<evidence type="ECO:0000256" key="4">
    <source>
        <dbReference type="SAM" id="MobiDB-lite"/>
    </source>
</evidence>
<dbReference type="PROSITE" id="PS01135">
    <property type="entry name" value="FTSZ_2"/>
    <property type="match status" value="1"/>
</dbReference>
<dbReference type="InterPro" id="IPR045061">
    <property type="entry name" value="FtsZ/CetZ"/>
</dbReference>
<dbReference type="InterPro" id="IPR036525">
    <property type="entry name" value="Tubulin/FtsZ_GTPase_sf"/>
</dbReference>
<keyword evidence="3" id="KW-0342">GTP-binding</keyword>
<keyword evidence="2" id="KW-0547">Nucleotide-binding</keyword>
<dbReference type="InterPro" id="IPR018316">
    <property type="entry name" value="Tubulin/FtsZ_2-layer-sand-dom"/>
</dbReference>
<sequence length="610" mass="66798">MQLNQEINNLPFDLPKNQSNVIKVIGVGGGGSNAINYMHSKGIKGVDFVVCNTDSQALENSPVENKIQLGITLTEGLGAGANPKIGEQAAVESFDDIRKMFETNTKMVFITAGMGGGTGTGAAPIISKLAKEMEILTVGIVTMPFNFEGKIRHDQAKIGVEKLRKQVDALIVINNNKLRDIYGNLGFKEGFAKADEVLATASKGIAEVITHHYTQNIDLKDAKTVLSNSGNAIMGSAEASGSKRAVEAISSALDSPLLNDNRITGAKNVLLLIVSGDKEITIDEIGLINEYIQEKAGHSANIIMGIGEDISLESSISVTVIATGFDPNQQQEIIHADPKKIIHSLDGNNEIIQDFSSENQDKKIPLQFDFSSESIDFKNTDLPVTDDLEISKDLSSSKIDINEIEVSFEEVDFEMDDIKEDEIEIENISANINEIQVIDPELVEIEDQVSLDFDMPLNKNKDITDKIIHELVEDVNEIIVNDPIHIIPVSEVDGSDTKKSGFDNYTKSKVETDSSKIKENKKVLNPLNSSIADGLAKRTEARKIKLKEYNYNFSKAKRISEMEKEPAFKRAGIDLDDVDTVKASRTSISEDSNGETNLRTNNSFLHDNVD</sequence>
<dbReference type="GO" id="GO:0005737">
    <property type="term" value="C:cytoplasm"/>
    <property type="evidence" value="ECO:0007669"/>
    <property type="project" value="TreeGrafter"/>
</dbReference>
<dbReference type="PROSITE" id="PS01134">
    <property type="entry name" value="FTSZ_1"/>
    <property type="match status" value="1"/>
</dbReference>
<protein>
    <recommendedName>
        <fullName evidence="8">Tubulin/FtsZ GTPase domain-containing protein</fullName>
    </recommendedName>
</protein>
<dbReference type="GO" id="GO:0005525">
    <property type="term" value="F:GTP binding"/>
    <property type="evidence" value="ECO:0007669"/>
    <property type="project" value="UniProtKB-KW"/>
</dbReference>
<dbReference type="GO" id="GO:0032153">
    <property type="term" value="C:cell division site"/>
    <property type="evidence" value="ECO:0007669"/>
    <property type="project" value="TreeGrafter"/>
</dbReference>
<evidence type="ECO:0000256" key="3">
    <source>
        <dbReference type="ARBA" id="ARBA00023134"/>
    </source>
</evidence>
<proteinExistence type="inferred from homology"/>
<comment type="similarity">
    <text evidence="1">Belongs to the FtsZ family.</text>
</comment>
<dbReference type="InterPro" id="IPR020805">
    <property type="entry name" value="Cell_div_FtsZ_CS"/>
</dbReference>
<dbReference type="SUPFAM" id="SSF52490">
    <property type="entry name" value="Tubulin nucleotide-binding domain-like"/>
    <property type="match status" value="1"/>
</dbReference>
<dbReference type="GO" id="GO:0051301">
    <property type="term" value="P:cell division"/>
    <property type="evidence" value="ECO:0007669"/>
    <property type="project" value="TreeGrafter"/>
</dbReference>
<evidence type="ECO:0008006" key="8">
    <source>
        <dbReference type="Google" id="ProtNLM"/>
    </source>
</evidence>
<evidence type="ECO:0000313" key="7">
    <source>
        <dbReference type="EMBL" id="SUZ85560.1"/>
    </source>
</evidence>
<dbReference type="AlphaFoldDB" id="A0A381R241"/>
<evidence type="ECO:0000256" key="2">
    <source>
        <dbReference type="ARBA" id="ARBA00022741"/>
    </source>
</evidence>
<evidence type="ECO:0000256" key="1">
    <source>
        <dbReference type="ARBA" id="ARBA00009690"/>
    </source>
</evidence>
<dbReference type="HAMAP" id="MF_00909">
    <property type="entry name" value="FtsZ"/>
    <property type="match status" value="1"/>
</dbReference>
<dbReference type="PANTHER" id="PTHR30314:SF3">
    <property type="entry name" value="MITOCHONDRIAL DIVISION PROTEIN FSZA"/>
    <property type="match status" value="1"/>
</dbReference>
<dbReference type="NCBIfam" id="TIGR00065">
    <property type="entry name" value="ftsZ"/>
    <property type="match status" value="1"/>
</dbReference>
<dbReference type="PRINTS" id="PR00423">
    <property type="entry name" value="CELLDVISFTSZ"/>
</dbReference>
<dbReference type="EMBL" id="UINC01001640">
    <property type="protein sequence ID" value="SUZ85560.1"/>
    <property type="molecule type" value="Genomic_DNA"/>
</dbReference>
<dbReference type="InterPro" id="IPR003008">
    <property type="entry name" value="Tubulin_FtsZ_GTPase"/>
</dbReference>
<feature type="region of interest" description="Disordered" evidence="4">
    <location>
        <begin position="586"/>
        <end position="610"/>
    </location>
</feature>
<dbReference type="InterPro" id="IPR037103">
    <property type="entry name" value="Tubulin/FtsZ-like_C"/>
</dbReference>
<dbReference type="InterPro" id="IPR008280">
    <property type="entry name" value="Tub_FtsZ_C"/>
</dbReference>
<dbReference type="PANTHER" id="PTHR30314">
    <property type="entry name" value="CELL DIVISION PROTEIN FTSZ-RELATED"/>
    <property type="match status" value="1"/>
</dbReference>
<dbReference type="Gene3D" id="3.30.1330.20">
    <property type="entry name" value="Tubulin/FtsZ, C-terminal domain"/>
    <property type="match status" value="1"/>
</dbReference>
<evidence type="ECO:0000259" key="6">
    <source>
        <dbReference type="SMART" id="SM00865"/>
    </source>
</evidence>
<gene>
    <name evidence="7" type="ORF">METZ01_LOCUS38414</name>
</gene>
<dbReference type="FunFam" id="3.40.50.1440:FF:000001">
    <property type="entry name" value="Cell division protein FtsZ"/>
    <property type="match status" value="1"/>
</dbReference>
<dbReference type="Pfam" id="PF12327">
    <property type="entry name" value="FtsZ_C"/>
    <property type="match status" value="1"/>
</dbReference>
<dbReference type="Gene3D" id="3.40.50.1440">
    <property type="entry name" value="Tubulin/FtsZ, GTPase domain"/>
    <property type="match status" value="1"/>
</dbReference>
<dbReference type="GO" id="GO:0003924">
    <property type="term" value="F:GTPase activity"/>
    <property type="evidence" value="ECO:0007669"/>
    <property type="project" value="InterPro"/>
</dbReference>
<dbReference type="SUPFAM" id="SSF55307">
    <property type="entry name" value="Tubulin C-terminal domain-like"/>
    <property type="match status" value="1"/>
</dbReference>